<dbReference type="GO" id="GO:0043709">
    <property type="term" value="P:cell adhesion involved in single-species biofilm formation"/>
    <property type="evidence" value="ECO:0007669"/>
    <property type="project" value="TreeGrafter"/>
</dbReference>
<dbReference type="InterPro" id="IPR043128">
    <property type="entry name" value="Rev_trsase/Diguanyl_cyclase"/>
</dbReference>
<keyword evidence="5" id="KW-0548">Nucleotidyltransferase</keyword>
<evidence type="ECO:0000313" key="5">
    <source>
        <dbReference type="EMBL" id="VDS04054.1"/>
    </source>
</evidence>
<dbReference type="RefSeq" id="WP_126149646.1">
    <property type="nucleotide sequence ID" value="NZ_JBHTMH010000001.1"/>
</dbReference>
<keyword evidence="5" id="KW-0808">Transferase</keyword>
<dbReference type="InterPro" id="IPR050469">
    <property type="entry name" value="Diguanylate_Cyclase"/>
</dbReference>
<dbReference type="NCBIfam" id="TIGR00254">
    <property type="entry name" value="GGDEF"/>
    <property type="match status" value="1"/>
</dbReference>
<dbReference type="EC" id="2.7.7.65" evidence="1"/>
<feature type="transmembrane region" description="Helical" evidence="3">
    <location>
        <begin position="32"/>
        <end position="52"/>
    </location>
</feature>
<feature type="transmembrane region" description="Helical" evidence="3">
    <location>
        <begin position="185"/>
        <end position="208"/>
    </location>
</feature>
<dbReference type="InterPro" id="IPR029787">
    <property type="entry name" value="Nucleotide_cyclase"/>
</dbReference>
<dbReference type="PROSITE" id="PS50887">
    <property type="entry name" value="GGDEF"/>
    <property type="match status" value="1"/>
</dbReference>
<keyword evidence="3" id="KW-0812">Transmembrane</keyword>
<gene>
    <name evidence="5" type="primary">ydaM_2</name>
    <name evidence="5" type="ORF">DEVEQU_01185</name>
</gene>
<organism evidence="5 6">
    <name type="scientific">Devosia equisanguinis</name>
    <dbReference type="NCBI Taxonomy" id="2490941"/>
    <lineage>
        <taxon>Bacteria</taxon>
        <taxon>Pseudomonadati</taxon>
        <taxon>Pseudomonadota</taxon>
        <taxon>Alphaproteobacteria</taxon>
        <taxon>Hyphomicrobiales</taxon>
        <taxon>Devosiaceae</taxon>
        <taxon>Devosia</taxon>
    </lineage>
</organism>
<accession>A0A3S4CR42</accession>
<reference evidence="5 6" key="1">
    <citation type="submission" date="2018-12" db="EMBL/GenBank/DDBJ databases">
        <authorList>
            <person name="Criscuolo A."/>
        </authorList>
    </citation>
    <scope>NUCLEOTIDE SEQUENCE [LARGE SCALE GENOMIC DNA]</scope>
    <source>
        <strain evidence="5">ACIP1116281</strain>
    </source>
</reference>
<dbReference type="GO" id="GO:0005886">
    <property type="term" value="C:plasma membrane"/>
    <property type="evidence" value="ECO:0007669"/>
    <property type="project" value="TreeGrafter"/>
</dbReference>
<dbReference type="PANTHER" id="PTHR45138">
    <property type="entry name" value="REGULATORY COMPONENTS OF SENSORY TRANSDUCTION SYSTEM"/>
    <property type="match status" value="1"/>
</dbReference>
<feature type="transmembrane region" description="Helical" evidence="3">
    <location>
        <begin position="58"/>
        <end position="77"/>
    </location>
</feature>
<feature type="transmembrane region" description="Helical" evidence="3">
    <location>
        <begin position="115"/>
        <end position="135"/>
    </location>
</feature>
<dbReference type="PANTHER" id="PTHR45138:SF9">
    <property type="entry name" value="DIGUANYLATE CYCLASE DGCM-RELATED"/>
    <property type="match status" value="1"/>
</dbReference>
<comment type="catalytic activity">
    <reaction evidence="2">
        <text>2 GTP = 3',3'-c-di-GMP + 2 diphosphate</text>
        <dbReference type="Rhea" id="RHEA:24898"/>
        <dbReference type="ChEBI" id="CHEBI:33019"/>
        <dbReference type="ChEBI" id="CHEBI:37565"/>
        <dbReference type="ChEBI" id="CHEBI:58805"/>
        <dbReference type="EC" id="2.7.7.65"/>
    </reaction>
</comment>
<dbReference type="InterPro" id="IPR000160">
    <property type="entry name" value="GGDEF_dom"/>
</dbReference>
<dbReference type="SMART" id="SM00267">
    <property type="entry name" value="GGDEF"/>
    <property type="match status" value="1"/>
</dbReference>
<protein>
    <recommendedName>
        <fullName evidence="1">diguanylate cyclase</fullName>
        <ecNumber evidence="1">2.7.7.65</ecNumber>
    </recommendedName>
</protein>
<evidence type="ECO:0000259" key="4">
    <source>
        <dbReference type="PROSITE" id="PS50887"/>
    </source>
</evidence>
<keyword evidence="3" id="KW-0472">Membrane</keyword>
<evidence type="ECO:0000313" key="6">
    <source>
        <dbReference type="Proteomes" id="UP000268844"/>
    </source>
</evidence>
<dbReference type="SUPFAM" id="SSF55073">
    <property type="entry name" value="Nucleotide cyclase"/>
    <property type="match status" value="1"/>
</dbReference>
<feature type="transmembrane region" description="Helical" evidence="3">
    <location>
        <begin position="142"/>
        <end position="165"/>
    </location>
</feature>
<dbReference type="AlphaFoldDB" id="A0A3S4CR42"/>
<feature type="transmembrane region" description="Helical" evidence="3">
    <location>
        <begin position="89"/>
        <end position="109"/>
    </location>
</feature>
<feature type="domain" description="GGDEF" evidence="4">
    <location>
        <begin position="240"/>
        <end position="373"/>
    </location>
</feature>
<dbReference type="CDD" id="cd01949">
    <property type="entry name" value="GGDEF"/>
    <property type="match status" value="1"/>
</dbReference>
<dbReference type="Pfam" id="PF00990">
    <property type="entry name" value="GGDEF"/>
    <property type="match status" value="1"/>
</dbReference>
<dbReference type="GO" id="GO:1902201">
    <property type="term" value="P:negative regulation of bacterial-type flagellum-dependent cell motility"/>
    <property type="evidence" value="ECO:0007669"/>
    <property type="project" value="TreeGrafter"/>
</dbReference>
<keyword evidence="6" id="KW-1185">Reference proteome</keyword>
<dbReference type="Proteomes" id="UP000268844">
    <property type="component" value="Unassembled WGS sequence"/>
</dbReference>
<keyword evidence="3" id="KW-1133">Transmembrane helix</keyword>
<dbReference type="EMBL" id="UZWD01000018">
    <property type="protein sequence ID" value="VDS04054.1"/>
    <property type="molecule type" value="Genomic_DNA"/>
</dbReference>
<evidence type="ECO:0000256" key="2">
    <source>
        <dbReference type="ARBA" id="ARBA00034247"/>
    </source>
</evidence>
<dbReference type="GO" id="GO:0052621">
    <property type="term" value="F:diguanylate cyclase activity"/>
    <property type="evidence" value="ECO:0007669"/>
    <property type="project" value="UniProtKB-EC"/>
</dbReference>
<name>A0A3S4CR42_9HYPH</name>
<evidence type="ECO:0000256" key="3">
    <source>
        <dbReference type="SAM" id="Phobius"/>
    </source>
</evidence>
<sequence>MDHFAFLLPSTMILFAITFLAVGWSGPKSARAWGLAFLFGALGFIAPILPLPFALQSLLANAAFLVSFYCYGDALLLHFRAPRMIAPRIIFALLAYAMVIVAVEGFASLPLELTVADISVAILLGVPLASVIWRAHTLPDRVLVAVAGIVVLDIIVRLFIFNVLVGISPALSDFAASSYAYYNQVAVGVLSVGFALAAMGSIVSQMLAGYRSAAERDPLTGLLNRRGFDAVAAPMTPMGQGAAILLVDVDRFKLINDDFGHEAGDLVLAGLADILRSILPGTAVISRFGGEEFAVLIPRLSMAEAGALAHGIRLACSERDWRLCGVDRLVTLCVGVSLVLSEEPNWKAAFKRADSALYAAKDDGRDRVMFAKPDAYLAIERAA</sequence>
<feature type="transmembrane region" description="Helical" evidence="3">
    <location>
        <begin position="6"/>
        <end position="25"/>
    </location>
</feature>
<dbReference type="Gene3D" id="3.30.70.270">
    <property type="match status" value="1"/>
</dbReference>
<evidence type="ECO:0000256" key="1">
    <source>
        <dbReference type="ARBA" id="ARBA00012528"/>
    </source>
</evidence>
<proteinExistence type="predicted"/>
<dbReference type="OrthoDB" id="9812260at2"/>